<gene>
    <name evidence="2" type="ORF">CDAR_548821</name>
</gene>
<evidence type="ECO:0000313" key="3">
    <source>
        <dbReference type="Proteomes" id="UP001054837"/>
    </source>
</evidence>
<feature type="compositionally biased region" description="Basic and acidic residues" evidence="1">
    <location>
        <begin position="38"/>
        <end position="51"/>
    </location>
</feature>
<evidence type="ECO:0000256" key="1">
    <source>
        <dbReference type="SAM" id="MobiDB-lite"/>
    </source>
</evidence>
<name>A0AAV4WKK9_9ARAC</name>
<sequence>MLEAHAFKCGQITRRLVYLKEGHSTVGERHPRRRRKEGRQEEERAAEREPVDPNLCLQGHHHKLPSTGLCFGLHRHRISQLPSLLLLYLKKTGYSVAFE</sequence>
<comment type="caution">
    <text evidence="2">The sequence shown here is derived from an EMBL/GenBank/DDBJ whole genome shotgun (WGS) entry which is preliminary data.</text>
</comment>
<dbReference type="EMBL" id="BPLQ01014724">
    <property type="protein sequence ID" value="GIY82501.1"/>
    <property type="molecule type" value="Genomic_DNA"/>
</dbReference>
<accession>A0AAV4WKK9</accession>
<reference evidence="2 3" key="1">
    <citation type="submission" date="2021-06" db="EMBL/GenBank/DDBJ databases">
        <title>Caerostris darwini draft genome.</title>
        <authorList>
            <person name="Kono N."/>
            <person name="Arakawa K."/>
        </authorList>
    </citation>
    <scope>NUCLEOTIDE SEQUENCE [LARGE SCALE GENOMIC DNA]</scope>
</reference>
<proteinExistence type="predicted"/>
<protein>
    <submittedName>
        <fullName evidence="2">Uncharacterized protein</fullName>
    </submittedName>
</protein>
<feature type="region of interest" description="Disordered" evidence="1">
    <location>
        <begin position="23"/>
        <end position="54"/>
    </location>
</feature>
<organism evidence="2 3">
    <name type="scientific">Caerostris darwini</name>
    <dbReference type="NCBI Taxonomy" id="1538125"/>
    <lineage>
        <taxon>Eukaryota</taxon>
        <taxon>Metazoa</taxon>
        <taxon>Ecdysozoa</taxon>
        <taxon>Arthropoda</taxon>
        <taxon>Chelicerata</taxon>
        <taxon>Arachnida</taxon>
        <taxon>Araneae</taxon>
        <taxon>Araneomorphae</taxon>
        <taxon>Entelegynae</taxon>
        <taxon>Araneoidea</taxon>
        <taxon>Araneidae</taxon>
        <taxon>Caerostris</taxon>
    </lineage>
</organism>
<keyword evidence="3" id="KW-1185">Reference proteome</keyword>
<dbReference type="AlphaFoldDB" id="A0AAV4WKK9"/>
<dbReference type="Proteomes" id="UP001054837">
    <property type="component" value="Unassembled WGS sequence"/>
</dbReference>
<evidence type="ECO:0000313" key="2">
    <source>
        <dbReference type="EMBL" id="GIY82501.1"/>
    </source>
</evidence>